<protein>
    <submittedName>
        <fullName evidence="1">Uncharacterized protein</fullName>
    </submittedName>
</protein>
<gene>
    <name evidence="1" type="ORF">CISG_05790</name>
</gene>
<sequence length="272" mass="30782">MPPAPQPLPDPPEDIPYDTSFPQFKGRNFARGWARLYNDEYDIGEDGLTKKEREWREEQAAFDKRFDDLILQQVREMESLNIKEFPDEPCIEELEAKRLKGLEKKKANKPNINRHVSTLQSRSAAKALSRLPRPVAHPKTRPAPNARPRVITGLTSKRKSTVPPNPSSMRHTAAVVTSRTTLGYAKGRGVSSALRGRASKEEVKKVSSTKSIISPDKYMELYGPPPFGTEMWLRCKTAGLFDTEDVDQAILDEIPPSFYQEDEETANFQLTL</sequence>
<reference evidence="2" key="1">
    <citation type="journal article" date="2010" name="Genome Res.">
        <title>Population genomic sequencing of Coccidioides fungi reveals recent hybridization and transposon control.</title>
        <authorList>
            <person name="Neafsey D.E."/>
            <person name="Barker B.M."/>
            <person name="Sharpton T.J."/>
            <person name="Stajich J.E."/>
            <person name="Park D.J."/>
            <person name="Whiston E."/>
            <person name="Hung C.-Y."/>
            <person name="McMahan C."/>
            <person name="White J."/>
            <person name="Sykes S."/>
            <person name="Heiman D."/>
            <person name="Young S."/>
            <person name="Zeng Q."/>
            <person name="Abouelleil A."/>
            <person name="Aftuck L."/>
            <person name="Bessette D."/>
            <person name="Brown A."/>
            <person name="FitzGerald M."/>
            <person name="Lui A."/>
            <person name="Macdonald J.P."/>
            <person name="Priest M."/>
            <person name="Orbach M.J."/>
            <person name="Galgiani J.N."/>
            <person name="Kirkland T.N."/>
            <person name="Cole G.T."/>
            <person name="Birren B.W."/>
            <person name="Henn M.R."/>
            <person name="Taylor J.W."/>
            <person name="Rounsley S.D."/>
        </authorList>
    </citation>
    <scope>NUCLEOTIDE SEQUENCE [LARGE SCALE GENOMIC DNA]</scope>
    <source>
        <strain evidence="2">RMSCC 3703</strain>
    </source>
</reference>
<accession>A0A0J8TSB9</accession>
<dbReference type="Proteomes" id="UP000054559">
    <property type="component" value="Unassembled WGS sequence"/>
</dbReference>
<evidence type="ECO:0000313" key="1">
    <source>
        <dbReference type="EMBL" id="KMU76647.1"/>
    </source>
</evidence>
<dbReference type="AlphaFoldDB" id="A0A0J8TSB9"/>
<name>A0A0J8TSB9_COCIT</name>
<proteinExistence type="predicted"/>
<organism evidence="1 2">
    <name type="scientific">Coccidioides immitis RMSCC 3703</name>
    <dbReference type="NCBI Taxonomy" id="454286"/>
    <lineage>
        <taxon>Eukaryota</taxon>
        <taxon>Fungi</taxon>
        <taxon>Dikarya</taxon>
        <taxon>Ascomycota</taxon>
        <taxon>Pezizomycotina</taxon>
        <taxon>Eurotiomycetes</taxon>
        <taxon>Eurotiomycetidae</taxon>
        <taxon>Onygenales</taxon>
        <taxon>Onygenaceae</taxon>
        <taxon>Coccidioides</taxon>
    </lineage>
</organism>
<evidence type="ECO:0000313" key="2">
    <source>
        <dbReference type="Proteomes" id="UP000054559"/>
    </source>
</evidence>
<dbReference type="OrthoDB" id="5327145at2759"/>
<dbReference type="EMBL" id="DS268147">
    <property type="protein sequence ID" value="KMU76647.1"/>
    <property type="molecule type" value="Genomic_DNA"/>
</dbReference>